<dbReference type="Proteomes" id="UP001165121">
    <property type="component" value="Unassembled WGS sequence"/>
</dbReference>
<keyword evidence="3" id="KW-1185">Reference proteome</keyword>
<name>A0A9W6WUY5_9STRA</name>
<organism evidence="2 3">
    <name type="scientific">Phytophthora fragariaefolia</name>
    <dbReference type="NCBI Taxonomy" id="1490495"/>
    <lineage>
        <taxon>Eukaryota</taxon>
        <taxon>Sar</taxon>
        <taxon>Stramenopiles</taxon>
        <taxon>Oomycota</taxon>
        <taxon>Peronosporomycetes</taxon>
        <taxon>Peronosporales</taxon>
        <taxon>Peronosporaceae</taxon>
        <taxon>Phytophthora</taxon>
    </lineage>
</organism>
<feature type="region of interest" description="Disordered" evidence="1">
    <location>
        <begin position="1"/>
        <end position="40"/>
    </location>
</feature>
<accession>A0A9W6WUY5</accession>
<reference evidence="2" key="1">
    <citation type="submission" date="2023-04" db="EMBL/GenBank/DDBJ databases">
        <title>Phytophthora fragariaefolia NBRC 109709.</title>
        <authorList>
            <person name="Ichikawa N."/>
            <person name="Sato H."/>
            <person name="Tonouchi N."/>
        </authorList>
    </citation>
    <scope>NUCLEOTIDE SEQUENCE</scope>
    <source>
        <strain evidence="2">NBRC 109709</strain>
    </source>
</reference>
<protein>
    <submittedName>
        <fullName evidence="2">Unnamed protein product</fullName>
    </submittedName>
</protein>
<sequence length="97" mass="10855">MMGIHNIIPNNPALTIEQPSSSERNQHFRTHQMSEPSLPSCGLQDQLGPVQFQISEAASGTWARRTWLTTSFAFARLKSCRAKSQQSNSIENILTQL</sequence>
<evidence type="ECO:0000313" key="2">
    <source>
        <dbReference type="EMBL" id="GMF28444.1"/>
    </source>
</evidence>
<gene>
    <name evidence="2" type="ORF">Pfra01_000588900</name>
</gene>
<proteinExistence type="predicted"/>
<dbReference type="AlphaFoldDB" id="A0A9W6WUY5"/>
<dbReference type="EMBL" id="BSXT01000478">
    <property type="protein sequence ID" value="GMF28444.1"/>
    <property type="molecule type" value="Genomic_DNA"/>
</dbReference>
<comment type="caution">
    <text evidence="2">The sequence shown here is derived from an EMBL/GenBank/DDBJ whole genome shotgun (WGS) entry which is preliminary data.</text>
</comment>
<feature type="compositionally biased region" description="Polar residues" evidence="1">
    <location>
        <begin position="8"/>
        <end position="23"/>
    </location>
</feature>
<evidence type="ECO:0000256" key="1">
    <source>
        <dbReference type="SAM" id="MobiDB-lite"/>
    </source>
</evidence>
<evidence type="ECO:0000313" key="3">
    <source>
        <dbReference type="Proteomes" id="UP001165121"/>
    </source>
</evidence>